<keyword evidence="3" id="KW-1185">Reference proteome</keyword>
<dbReference type="Gene3D" id="1.10.3290.10">
    <property type="entry name" value="Fido-like domain"/>
    <property type="match status" value="1"/>
</dbReference>
<protein>
    <recommendedName>
        <fullName evidence="1">Fido domain-containing protein</fullName>
    </recommendedName>
</protein>
<organism evidence="2 3">
    <name type="scientific">Sporomusa acidovorans (strain ATCC 49682 / DSM 3132 / Mol)</name>
    <dbReference type="NCBI Taxonomy" id="1123286"/>
    <lineage>
        <taxon>Bacteria</taxon>
        <taxon>Bacillati</taxon>
        <taxon>Bacillota</taxon>
        <taxon>Negativicutes</taxon>
        <taxon>Selenomonadales</taxon>
        <taxon>Sporomusaceae</taxon>
        <taxon>Sporomusa</taxon>
    </lineage>
</organism>
<dbReference type="Pfam" id="PF02661">
    <property type="entry name" value="Fic"/>
    <property type="match status" value="1"/>
</dbReference>
<dbReference type="InterPro" id="IPR003812">
    <property type="entry name" value="Fido"/>
</dbReference>
<evidence type="ECO:0000259" key="1">
    <source>
        <dbReference type="PROSITE" id="PS51459"/>
    </source>
</evidence>
<dbReference type="PANTHER" id="PTHR13504">
    <property type="entry name" value="FIDO DOMAIN-CONTAINING PROTEIN DDB_G0283145"/>
    <property type="match status" value="1"/>
</dbReference>
<evidence type="ECO:0000313" key="3">
    <source>
        <dbReference type="Proteomes" id="UP000216052"/>
    </source>
</evidence>
<dbReference type="PROSITE" id="PS51459">
    <property type="entry name" value="FIDO"/>
    <property type="match status" value="1"/>
</dbReference>
<name>A0ABZ3JC14_SPOA4</name>
<dbReference type="EMBL" id="CP155571">
    <property type="protein sequence ID" value="XFO75524.1"/>
    <property type="molecule type" value="Genomic_DNA"/>
</dbReference>
<reference evidence="2" key="1">
    <citation type="submission" date="2024-05" db="EMBL/GenBank/DDBJ databases">
        <title>Isolation and characterization of Sporomusa carbonis sp. nov., a carboxydotrophic hydrogenogen in the genus of Sporomusa isolated from a charcoal burning pile.</title>
        <authorList>
            <person name="Boeer T."/>
            <person name="Rosenbaum F."/>
            <person name="Eysell L."/>
            <person name="Mueller V."/>
            <person name="Daniel R."/>
            <person name="Poehlein A."/>
        </authorList>
    </citation>
    <scope>NUCLEOTIDE SEQUENCE [LARGE SCALE GENOMIC DNA]</scope>
    <source>
        <strain evidence="2">DSM 3132</strain>
    </source>
</reference>
<dbReference type="InterPro" id="IPR036597">
    <property type="entry name" value="Fido-like_dom_sf"/>
</dbReference>
<accession>A0ABZ3JC14</accession>
<sequence>MSNLSQLLQKIDANQELINQNRPLDQNQVKNLKDYFKIGITYSSNALEGNTLTESETKVVIEDGITIGGKALRDHLDAIGHARAFDFMWRLAQRLEITESDIKKIHKLCFQPSEGEMAGHYRTVNVVITGSQYNDRLSACESVPDDMRKLVGALQAQREKLHPVEYAAWLHRSFIMIHPFSDGNGRVARLLLNHALISQGFPPVIISPMFKHEYIRALEQSHERLQVFTEYIAEQVLQAQRDYIRLLRLA</sequence>
<feature type="domain" description="Fido" evidence="1">
    <location>
        <begin position="97"/>
        <end position="234"/>
    </location>
</feature>
<gene>
    <name evidence="2" type="ORF">SPACI_056460</name>
</gene>
<dbReference type="RefSeq" id="WP_211285202.1">
    <property type="nucleotide sequence ID" value="NZ_CP155571.1"/>
</dbReference>
<dbReference type="SUPFAM" id="SSF140931">
    <property type="entry name" value="Fic-like"/>
    <property type="match status" value="1"/>
</dbReference>
<evidence type="ECO:0000313" key="2">
    <source>
        <dbReference type="EMBL" id="XFO75524.1"/>
    </source>
</evidence>
<dbReference type="InterPro" id="IPR040198">
    <property type="entry name" value="Fido_containing"/>
</dbReference>
<dbReference type="Proteomes" id="UP000216052">
    <property type="component" value="Chromosome"/>
</dbReference>
<dbReference type="PANTHER" id="PTHR13504:SF38">
    <property type="entry name" value="FIDO DOMAIN-CONTAINING PROTEIN"/>
    <property type="match status" value="1"/>
</dbReference>
<proteinExistence type="predicted"/>